<dbReference type="Proteomes" id="UP000216605">
    <property type="component" value="Unassembled WGS sequence"/>
</dbReference>
<dbReference type="EMBL" id="NOXV01000299">
    <property type="protein sequence ID" value="OYQ33316.1"/>
    <property type="molecule type" value="Genomic_DNA"/>
</dbReference>
<sequence>MLKHLDWDTKFFGRTIGELVAPENSYEVRGYDLIYVKTEADSVDIKGFTNKYKEKKLVFFKKLQAKHEGVNNIRPIISKEYLQELYLIAFESGKHSRFKMDSNLNIFFEPLYREWVDKSFSRSIADDVLGYFSGDKLAGMVTYRSSADAATIGLIGVLPQYQGQGIGKQLLAYVENELLQKRIYKLYIPTQESNSAACNFYICQGYSVAEKINIMHYYKNDTI</sequence>
<dbReference type="SUPFAM" id="SSF55729">
    <property type="entry name" value="Acyl-CoA N-acyltransferases (Nat)"/>
    <property type="match status" value="1"/>
</dbReference>
<gene>
    <name evidence="4" type="ORF">CHU92_13065</name>
</gene>
<dbReference type="Pfam" id="PF00583">
    <property type="entry name" value="Acetyltransf_1"/>
    <property type="match status" value="1"/>
</dbReference>
<dbReference type="PANTHER" id="PTHR42919:SF8">
    <property type="entry name" value="N-ALPHA-ACETYLTRANSFERASE 50"/>
    <property type="match status" value="1"/>
</dbReference>
<dbReference type="InterPro" id="IPR051556">
    <property type="entry name" value="N-term/lysine_N-AcTrnsfr"/>
</dbReference>
<evidence type="ECO:0000256" key="2">
    <source>
        <dbReference type="ARBA" id="ARBA00023315"/>
    </source>
</evidence>
<dbReference type="PANTHER" id="PTHR42919">
    <property type="entry name" value="N-ALPHA-ACETYLTRANSFERASE"/>
    <property type="match status" value="1"/>
</dbReference>
<proteinExistence type="predicted"/>
<reference evidence="4 5" key="1">
    <citation type="submission" date="2017-07" db="EMBL/GenBank/DDBJ databases">
        <title>Flavobacterium cyanobacteriorum sp. nov., isolated from cyanobacterial aggregates in a eutrophic lake.</title>
        <authorList>
            <person name="Cai H."/>
        </authorList>
    </citation>
    <scope>NUCLEOTIDE SEQUENCE [LARGE SCALE GENOMIC DNA]</scope>
    <source>
        <strain evidence="4 5">TH021</strain>
    </source>
</reference>
<evidence type="ECO:0000313" key="4">
    <source>
        <dbReference type="EMBL" id="OYQ33316.1"/>
    </source>
</evidence>
<comment type="caution">
    <text evidence="4">The sequence shown here is derived from an EMBL/GenBank/DDBJ whole genome shotgun (WGS) entry which is preliminary data.</text>
</comment>
<evidence type="ECO:0000259" key="3">
    <source>
        <dbReference type="PROSITE" id="PS51186"/>
    </source>
</evidence>
<dbReference type="AlphaFoldDB" id="A0A255YVP0"/>
<dbReference type="RefSeq" id="WP_094416275.1">
    <property type="nucleotide sequence ID" value="NZ_NOXV01000299.1"/>
</dbReference>
<dbReference type="PROSITE" id="PS51186">
    <property type="entry name" value="GNAT"/>
    <property type="match status" value="1"/>
</dbReference>
<dbReference type="GO" id="GO:0016747">
    <property type="term" value="F:acyltransferase activity, transferring groups other than amino-acyl groups"/>
    <property type="evidence" value="ECO:0007669"/>
    <property type="project" value="InterPro"/>
</dbReference>
<dbReference type="CDD" id="cd04301">
    <property type="entry name" value="NAT_SF"/>
    <property type="match status" value="1"/>
</dbReference>
<accession>A0A255YVP0</accession>
<keyword evidence="2" id="KW-0012">Acyltransferase</keyword>
<keyword evidence="5" id="KW-1185">Reference proteome</keyword>
<feature type="domain" description="N-acetyltransferase" evidence="3">
    <location>
        <begin position="71"/>
        <end position="223"/>
    </location>
</feature>
<dbReference type="Gene3D" id="3.40.630.30">
    <property type="match status" value="1"/>
</dbReference>
<keyword evidence="1" id="KW-0808">Transferase</keyword>
<dbReference type="InterPro" id="IPR016181">
    <property type="entry name" value="Acyl_CoA_acyltransferase"/>
</dbReference>
<evidence type="ECO:0000313" key="5">
    <source>
        <dbReference type="Proteomes" id="UP000216605"/>
    </source>
</evidence>
<name>A0A255YVP0_9FLAO</name>
<evidence type="ECO:0000256" key="1">
    <source>
        <dbReference type="ARBA" id="ARBA00022679"/>
    </source>
</evidence>
<dbReference type="InterPro" id="IPR000182">
    <property type="entry name" value="GNAT_dom"/>
</dbReference>
<organism evidence="4 5">
    <name type="scientific">Flavobacterium cyanobacteriorum</name>
    <dbReference type="NCBI Taxonomy" id="2022802"/>
    <lineage>
        <taxon>Bacteria</taxon>
        <taxon>Pseudomonadati</taxon>
        <taxon>Bacteroidota</taxon>
        <taxon>Flavobacteriia</taxon>
        <taxon>Flavobacteriales</taxon>
        <taxon>Flavobacteriaceae</taxon>
        <taxon>Flavobacterium</taxon>
    </lineage>
</organism>
<protein>
    <recommendedName>
        <fullName evidence="3">N-acetyltransferase domain-containing protein</fullName>
    </recommendedName>
</protein>
<dbReference type="OrthoDB" id="1342666at2"/>